<dbReference type="EMBL" id="MT142929">
    <property type="protein sequence ID" value="QJA90674.1"/>
    <property type="molecule type" value="Genomic_DNA"/>
</dbReference>
<accession>A0A6M3LBD1</accession>
<protein>
    <submittedName>
        <fullName evidence="1">Uncharacterized protein</fullName>
    </submittedName>
</protein>
<evidence type="ECO:0000313" key="1">
    <source>
        <dbReference type="EMBL" id="QJA90674.1"/>
    </source>
</evidence>
<organism evidence="1">
    <name type="scientific">viral metagenome</name>
    <dbReference type="NCBI Taxonomy" id="1070528"/>
    <lineage>
        <taxon>unclassified sequences</taxon>
        <taxon>metagenomes</taxon>
        <taxon>organismal metagenomes</taxon>
    </lineage>
</organism>
<name>A0A6M3LBD1_9ZZZZ</name>
<reference evidence="1" key="1">
    <citation type="submission" date="2020-03" db="EMBL/GenBank/DDBJ databases">
        <title>The deep terrestrial virosphere.</title>
        <authorList>
            <person name="Holmfeldt K."/>
            <person name="Nilsson E."/>
            <person name="Simone D."/>
            <person name="Lopez-Fernandez M."/>
            <person name="Wu X."/>
            <person name="de Brujin I."/>
            <person name="Lundin D."/>
            <person name="Andersson A."/>
            <person name="Bertilsson S."/>
            <person name="Dopson M."/>
        </authorList>
    </citation>
    <scope>NUCLEOTIDE SEQUENCE</scope>
    <source>
        <strain evidence="1">MM415B03614</strain>
    </source>
</reference>
<sequence>MEVRVYPQAGYVSDYGPRTSQNARSVHIDLDNGTRLIILADGYMCVFGADDPLALKSKSEPYAYYLSEDGKRYIEEDCP</sequence>
<dbReference type="AlphaFoldDB" id="A0A6M3LBD1"/>
<gene>
    <name evidence="1" type="ORF">MM415B03614_0010</name>
</gene>
<proteinExistence type="predicted"/>